<protein>
    <recommendedName>
        <fullName evidence="10">Histidine--tRNA ligase</fullName>
    </recommendedName>
</protein>
<dbReference type="AlphaFoldDB" id="A0AAW2CEA7"/>
<feature type="compositionally biased region" description="Low complexity" evidence="4">
    <location>
        <begin position="198"/>
        <end position="209"/>
    </location>
</feature>
<feature type="compositionally biased region" description="Pro residues" evidence="4">
    <location>
        <begin position="316"/>
        <end position="326"/>
    </location>
</feature>
<dbReference type="FunFam" id="3.40.50.800:FF:000012">
    <property type="entry name" value="Histidine--tRNA ligase, cytoplasmic"/>
    <property type="match status" value="1"/>
</dbReference>
<evidence type="ECO:0000259" key="6">
    <source>
        <dbReference type="Pfam" id="PF10536"/>
    </source>
</evidence>
<dbReference type="Proteomes" id="UP001459277">
    <property type="component" value="Unassembled WGS sequence"/>
</dbReference>
<sequence length="782" mass="86295">MALISYREQLVRMQPGQIMWQPYEADLGRLPAFCVAGRDTWTARVPLVCFCIVETHHPDCVLRQFGLAQERPDHVVYDHRLHRIDLRGKVEKNWREEHGPYILTWDIKQQRLCHAPPQIGEMPRDHAYYRWYRSVTRKYVDRNSAKLDIMVIHLVLLAMLPIGSREHNHVQCVLSNVVGLGGVPAPNEEANNGQENKPTASATPSTSTALLIPLTRGRRATASPSTSVARGRGQPATASPSTSAARGRGRPATASPSTSVATGRGRRATTRGVVTSPEIPAPIPHASPQPEVHPPIPDASPQFEVPPPMVDASPQPEVPSPTPPSQPSFDLGIPLHLTPPMHPKTSSYPPTSSSAPTLPINTPRTEPMTMIPTPGLYTEHHYPPTSSSSAPLGPLVGIDTVHPDTDVPDEHPPHQPSPPRCRPQRARKAPTCGTGGHKIGHKGSSMPHDQPKDDAPQPPPSPKHYTRVKNCKIGCDDSNLHHMTLIPRGMKAVMTAVHPGIILMTRVDCALKIVRLLANHPHFGITLMTADRKAGQSIGLVFPHLVTQDFRLRDISEYEEWYGQAHRAPDLQIRGMQSTIYLEMAPGVTIEDLYQQLKISYEDEEFVVLLERGVVPRTHNVQGSNYCFINVFPDRIPGRAIITSVVGSIAAGGRYDNLIGMFGAKQVPAVGVSLGIERVFAIMEQLQKVKAKVSCILGDDLTQVAELVSELWNAKVKAEYFVNKRVMKGLTVLFYSRIPWMVIVGGWEMNDGIVILKDIEAAKEDKIPRSSLVEELKRRLNP</sequence>
<evidence type="ECO:0000259" key="7">
    <source>
        <dbReference type="Pfam" id="PF22698"/>
    </source>
</evidence>
<feature type="region of interest" description="Disordered" evidence="4">
    <location>
        <begin position="185"/>
        <end position="467"/>
    </location>
</feature>
<dbReference type="EMBL" id="JAZDWU010000007">
    <property type="protein sequence ID" value="KAK9996575.1"/>
    <property type="molecule type" value="Genomic_DNA"/>
</dbReference>
<keyword evidence="9" id="KW-1185">Reference proteome</keyword>
<dbReference type="Gene3D" id="3.30.360.10">
    <property type="entry name" value="Dihydrodipicolinate Reductase, domain 2"/>
    <property type="match status" value="1"/>
</dbReference>
<organism evidence="8 9">
    <name type="scientific">Lithocarpus litseifolius</name>
    <dbReference type="NCBI Taxonomy" id="425828"/>
    <lineage>
        <taxon>Eukaryota</taxon>
        <taxon>Viridiplantae</taxon>
        <taxon>Streptophyta</taxon>
        <taxon>Embryophyta</taxon>
        <taxon>Tracheophyta</taxon>
        <taxon>Spermatophyta</taxon>
        <taxon>Magnoliopsida</taxon>
        <taxon>eudicotyledons</taxon>
        <taxon>Gunneridae</taxon>
        <taxon>Pentapetalae</taxon>
        <taxon>rosids</taxon>
        <taxon>fabids</taxon>
        <taxon>Fagales</taxon>
        <taxon>Fagaceae</taxon>
        <taxon>Lithocarpus</taxon>
    </lineage>
</organism>
<gene>
    <name evidence="8" type="ORF">SO802_021261</name>
</gene>
<evidence type="ECO:0000256" key="1">
    <source>
        <dbReference type="ARBA" id="ARBA00022741"/>
    </source>
</evidence>
<dbReference type="Pfam" id="PF10536">
    <property type="entry name" value="PMD"/>
    <property type="match status" value="1"/>
</dbReference>
<dbReference type="SUPFAM" id="SSF55347">
    <property type="entry name" value="Glyceraldehyde-3-phosphate dehydrogenase-like, C-terminal domain"/>
    <property type="match status" value="1"/>
</dbReference>
<dbReference type="PANTHER" id="PTHR32338">
    <property type="entry name" value="N-ACETYL-GAMMA-GLUTAMYL-PHOSPHATE REDUCTASE, CHLOROPLASTIC-RELATED-RELATED"/>
    <property type="match status" value="1"/>
</dbReference>
<feature type="domain" description="Anticodon-binding" evidence="5">
    <location>
        <begin position="703"/>
        <end position="778"/>
    </location>
</feature>
<keyword evidence="1" id="KW-0547">Nucleotide-binding</keyword>
<evidence type="ECO:0000313" key="8">
    <source>
        <dbReference type="EMBL" id="KAK9996575.1"/>
    </source>
</evidence>
<feature type="domain" description="N-acetyl-gamma-glutamyl-phosphate reductase dimerisation" evidence="7">
    <location>
        <begin position="573"/>
        <end position="646"/>
    </location>
</feature>
<dbReference type="InterPro" id="IPR004154">
    <property type="entry name" value="Anticodon-bd"/>
</dbReference>
<keyword evidence="2" id="KW-0067">ATP-binding</keyword>
<dbReference type="InterPro" id="IPR019557">
    <property type="entry name" value="AminoTfrase-like_pln_mobile"/>
</dbReference>
<evidence type="ECO:0000256" key="4">
    <source>
        <dbReference type="SAM" id="MobiDB-lite"/>
    </source>
</evidence>
<feature type="compositionally biased region" description="Basic and acidic residues" evidence="4">
    <location>
        <begin position="401"/>
        <end position="413"/>
    </location>
</feature>
<evidence type="ECO:0000256" key="2">
    <source>
        <dbReference type="ARBA" id="ARBA00022840"/>
    </source>
</evidence>
<dbReference type="PANTHER" id="PTHR32338:SF10">
    <property type="entry name" value="N-ACETYL-GAMMA-GLUTAMYL-PHOSPHATE REDUCTASE, CHLOROPLASTIC-RELATED"/>
    <property type="match status" value="1"/>
</dbReference>
<proteinExistence type="predicted"/>
<evidence type="ECO:0000259" key="5">
    <source>
        <dbReference type="Pfam" id="PF03129"/>
    </source>
</evidence>
<evidence type="ECO:0008006" key="10">
    <source>
        <dbReference type="Google" id="ProtNLM"/>
    </source>
</evidence>
<dbReference type="Pfam" id="PF03129">
    <property type="entry name" value="HGTP_anticodon"/>
    <property type="match status" value="1"/>
</dbReference>
<dbReference type="Gene3D" id="3.40.50.800">
    <property type="entry name" value="Anticodon-binding domain"/>
    <property type="match status" value="1"/>
</dbReference>
<feature type="compositionally biased region" description="Pro residues" evidence="4">
    <location>
        <begin position="279"/>
        <end position="309"/>
    </location>
</feature>
<dbReference type="Pfam" id="PF22698">
    <property type="entry name" value="Semialdhyde_dhC_1"/>
    <property type="match status" value="1"/>
</dbReference>
<dbReference type="InterPro" id="IPR036621">
    <property type="entry name" value="Anticodon-bd_dom_sf"/>
</dbReference>
<dbReference type="SUPFAM" id="SSF55681">
    <property type="entry name" value="Class II aaRS and biotin synthetases"/>
    <property type="match status" value="1"/>
</dbReference>
<reference evidence="8 9" key="1">
    <citation type="submission" date="2024-01" db="EMBL/GenBank/DDBJ databases">
        <title>A telomere-to-telomere, gap-free genome of sweet tea (Lithocarpus litseifolius).</title>
        <authorList>
            <person name="Zhou J."/>
        </authorList>
    </citation>
    <scope>NUCLEOTIDE SEQUENCE [LARGE SCALE GENOMIC DNA]</scope>
    <source>
        <strain evidence="8">Zhou-2022a</strain>
        <tissue evidence="8">Leaf</tissue>
    </source>
</reference>
<evidence type="ECO:0000256" key="3">
    <source>
        <dbReference type="ARBA" id="ARBA00022917"/>
    </source>
</evidence>
<accession>A0AAW2CEA7</accession>
<comment type="caution">
    <text evidence="8">The sequence shown here is derived from an EMBL/GenBank/DDBJ whole genome shotgun (WGS) entry which is preliminary data.</text>
</comment>
<dbReference type="SUPFAM" id="SSF51735">
    <property type="entry name" value="NAD(P)-binding Rossmann-fold domains"/>
    <property type="match status" value="1"/>
</dbReference>
<dbReference type="InterPro" id="IPR045864">
    <property type="entry name" value="aa-tRNA-synth_II/BPL/LPL"/>
</dbReference>
<dbReference type="InterPro" id="IPR050085">
    <property type="entry name" value="AGPR"/>
</dbReference>
<dbReference type="InterPro" id="IPR036291">
    <property type="entry name" value="NAD(P)-bd_dom_sf"/>
</dbReference>
<feature type="compositionally biased region" description="Low complexity" evidence="4">
    <location>
        <begin position="235"/>
        <end position="246"/>
    </location>
</feature>
<evidence type="ECO:0000313" key="9">
    <source>
        <dbReference type="Proteomes" id="UP001459277"/>
    </source>
</evidence>
<dbReference type="InterPro" id="IPR058924">
    <property type="entry name" value="AGPR_dimerisation_dom"/>
</dbReference>
<dbReference type="SUPFAM" id="SSF52954">
    <property type="entry name" value="Class II aaRS ABD-related"/>
    <property type="match status" value="1"/>
</dbReference>
<dbReference type="GO" id="GO:0006412">
    <property type="term" value="P:translation"/>
    <property type="evidence" value="ECO:0007669"/>
    <property type="project" value="UniProtKB-KW"/>
</dbReference>
<name>A0AAW2CEA7_9ROSI</name>
<dbReference type="Gene3D" id="3.40.50.720">
    <property type="entry name" value="NAD(P)-binding Rossmann-like Domain"/>
    <property type="match status" value="1"/>
</dbReference>
<dbReference type="Gene3D" id="3.30.930.10">
    <property type="entry name" value="Bira Bifunctional Protein, Domain 2"/>
    <property type="match status" value="1"/>
</dbReference>
<dbReference type="GO" id="GO:0005524">
    <property type="term" value="F:ATP binding"/>
    <property type="evidence" value="ECO:0007669"/>
    <property type="project" value="UniProtKB-KW"/>
</dbReference>
<dbReference type="PRINTS" id="PR01217">
    <property type="entry name" value="PRICHEXTENSN"/>
</dbReference>
<feature type="domain" description="Aminotransferase-like plant mobile" evidence="6">
    <location>
        <begin position="4"/>
        <end position="133"/>
    </location>
</feature>
<keyword evidence="3" id="KW-0648">Protein biosynthesis</keyword>
<feature type="compositionally biased region" description="Low complexity" evidence="4">
    <location>
        <begin position="343"/>
        <end position="359"/>
    </location>
</feature>